<name>A0A6H2ELQ9_9ACTO</name>
<dbReference type="KEGG" id="arca:HC352_05505"/>
<dbReference type="EMBL" id="CP050804">
    <property type="protein sequence ID" value="QJC22010.1"/>
    <property type="molecule type" value="Genomic_DNA"/>
</dbReference>
<protein>
    <recommendedName>
        <fullName evidence="3">Phage head-tail adapter protein</fullName>
    </recommendedName>
</protein>
<reference evidence="1 2" key="1">
    <citation type="submission" date="2020-03" db="EMBL/GenBank/DDBJ databases">
        <title>Complete genome of Arcanobacterium buesumensis sp. nov. strain 2701.</title>
        <authorList>
            <person name="Borowiak M."/>
            <person name="Alssahen M."/>
            <person name="Laemmler C."/>
            <person name="Malorny B."/>
            <person name="Hassan A."/>
            <person name="Prenger-Berninghoff E."/>
            <person name="Ploetz M."/>
            <person name="Abdulmawjood A."/>
        </authorList>
    </citation>
    <scope>NUCLEOTIDE SEQUENCE [LARGE SCALE GENOMIC DNA]</scope>
    <source>
        <strain evidence="1 2">2701</strain>
    </source>
</reference>
<accession>A0A6H2ELQ9</accession>
<dbReference type="AlphaFoldDB" id="A0A6H2ELQ9"/>
<gene>
    <name evidence="1" type="ORF">HC352_05505</name>
</gene>
<organism evidence="1 2">
    <name type="scientific">Arcanobacterium buesumense</name>
    <dbReference type="NCBI Taxonomy" id="2722751"/>
    <lineage>
        <taxon>Bacteria</taxon>
        <taxon>Bacillati</taxon>
        <taxon>Actinomycetota</taxon>
        <taxon>Actinomycetes</taxon>
        <taxon>Actinomycetales</taxon>
        <taxon>Actinomycetaceae</taxon>
        <taxon>Arcanobacterium</taxon>
    </lineage>
</organism>
<sequence>MIHGTQVTVLSKTKTGVDDMNMPVFEETQTVVDDVLVGPVSTDDTPGGMRRAGDRTEIALYFPKTFTASLRGCDVEFMGKIWRVQGDPQPYMVENMPTRWNLRATVSLVEG</sequence>
<evidence type="ECO:0008006" key="3">
    <source>
        <dbReference type="Google" id="ProtNLM"/>
    </source>
</evidence>
<keyword evidence="2" id="KW-1185">Reference proteome</keyword>
<dbReference type="RefSeq" id="WP_168917944.1">
    <property type="nucleotide sequence ID" value="NZ_CP050804.1"/>
</dbReference>
<evidence type="ECO:0000313" key="2">
    <source>
        <dbReference type="Proteomes" id="UP000502298"/>
    </source>
</evidence>
<evidence type="ECO:0000313" key="1">
    <source>
        <dbReference type="EMBL" id="QJC22010.1"/>
    </source>
</evidence>
<dbReference type="Proteomes" id="UP000502298">
    <property type="component" value="Chromosome"/>
</dbReference>
<proteinExistence type="predicted"/>